<feature type="coiled-coil region" evidence="1">
    <location>
        <begin position="217"/>
        <end position="301"/>
    </location>
</feature>
<evidence type="ECO:0000256" key="1">
    <source>
        <dbReference type="SAM" id="Coils"/>
    </source>
</evidence>
<dbReference type="PANTHER" id="PTHR32309">
    <property type="entry name" value="TYROSINE-PROTEIN KINASE"/>
    <property type="match status" value="1"/>
</dbReference>
<keyword evidence="4" id="KW-1185">Reference proteome</keyword>
<evidence type="ECO:0000313" key="4">
    <source>
        <dbReference type="Proteomes" id="UP000305887"/>
    </source>
</evidence>
<comment type="caution">
    <text evidence="3">The sequence shown here is derived from an EMBL/GenBank/DDBJ whole genome shotgun (WGS) entry which is preliminary data.</text>
</comment>
<keyword evidence="2" id="KW-0472">Membrane</keyword>
<evidence type="ECO:0000313" key="3">
    <source>
        <dbReference type="EMBL" id="TNC50402.1"/>
    </source>
</evidence>
<gene>
    <name evidence="3" type="ORF">FHG66_07830</name>
</gene>
<dbReference type="EMBL" id="VDFU01000007">
    <property type="protein sequence ID" value="TNC50402.1"/>
    <property type="molecule type" value="Genomic_DNA"/>
</dbReference>
<keyword evidence="2" id="KW-1133">Transmembrane helix</keyword>
<feature type="transmembrane region" description="Helical" evidence="2">
    <location>
        <begin position="404"/>
        <end position="424"/>
    </location>
</feature>
<dbReference type="OrthoDB" id="7642308at2"/>
<accession>A0A5C4N1S7</accession>
<dbReference type="Proteomes" id="UP000305887">
    <property type="component" value="Unassembled WGS sequence"/>
</dbReference>
<keyword evidence="1" id="KW-0175">Coiled coil</keyword>
<dbReference type="PANTHER" id="PTHR32309:SF31">
    <property type="entry name" value="CAPSULAR EXOPOLYSACCHARIDE FAMILY"/>
    <property type="match status" value="1"/>
</dbReference>
<dbReference type="AlphaFoldDB" id="A0A5C4N1S7"/>
<dbReference type="InterPro" id="IPR050445">
    <property type="entry name" value="Bact_polysacc_biosynth/exp"/>
</dbReference>
<sequence length="426" mass="47019">MIPFTSLSELWSALWRQAWLMLSVLIIGLPVAYWFADSRPEVFETIGVIGLQGPQGTLTVSSQSPIDPGVSQRLDEIEQSLMARENLVRIINDLNLFPEVTDELERVGYTRDSITMTRLVDPGQAWRPDVQPLGLSITVQLDNAEKAAELANALMNSIVSEDARRAQIRLESATERATAMVDFLTGEEARVGREIAEVETQIAQFRTEYANSLPENLPLRRERVEELKAEMEAISREIADFQRVQDQFQSSAAEARLTLLEDQRQVLQADLERAEVEIANAPEVERDLGSLVRRLQNLEAEQEAVATQRTQAGLDQSLIDYNQAPRFAVLDPALPPAFPISADKRKLALAGAAAVGLLALGLALGREMLNPVIRTPAQMIRFMDIEPVVAIPYIAAPGAARRRVGLRTLFLGLLILVVLAGTAANV</sequence>
<name>A0A5C4N1S7_9RHOB</name>
<reference evidence="3 4" key="1">
    <citation type="submission" date="2019-06" db="EMBL/GenBank/DDBJ databases">
        <title>YIM 131921 draft genome.</title>
        <authorList>
            <person name="Jiang L."/>
        </authorList>
    </citation>
    <scope>NUCLEOTIDE SEQUENCE [LARGE SCALE GENOMIC DNA]</scope>
    <source>
        <strain evidence="3 4">YIM 131921</strain>
    </source>
</reference>
<proteinExistence type="predicted"/>
<protein>
    <recommendedName>
        <fullName evidence="5">Chain-length determining protein</fullName>
    </recommendedName>
</protein>
<keyword evidence="2" id="KW-0812">Transmembrane</keyword>
<feature type="transmembrane region" description="Helical" evidence="2">
    <location>
        <begin position="18"/>
        <end position="36"/>
    </location>
</feature>
<feature type="transmembrane region" description="Helical" evidence="2">
    <location>
        <begin position="347"/>
        <end position="365"/>
    </location>
</feature>
<organism evidence="3 4">
    <name type="scientific">Rubellimicrobium rubrum</name>
    <dbReference type="NCBI Taxonomy" id="2585369"/>
    <lineage>
        <taxon>Bacteria</taxon>
        <taxon>Pseudomonadati</taxon>
        <taxon>Pseudomonadota</taxon>
        <taxon>Alphaproteobacteria</taxon>
        <taxon>Rhodobacterales</taxon>
        <taxon>Roseobacteraceae</taxon>
        <taxon>Rubellimicrobium</taxon>
    </lineage>
</organism>
<evidence type="ECO:0000256" key="2">
    <source>
        <dbReference type="SAM" id="Phobius"/>
    </source>
</evidence>
<evidence type="ECO:0008006" key="5">
    <source>
        <dbReference type="Google" id="ProtNLM"/>
    </source>
</evidence>